<dbReference type="InterPro" id="IPR000524">
    <property type="entry name" value="Tscrpt_reg_HTH_GntR"/>
</dbReference>
<dbReference type="InterPro" id="IPR036388">
    <property type="entry name" value="WH-like_DNA-bd_sf"/>
</dbReference>
<dbReference type="Proteomes" id="UP000068447">
    <property type="component" value="Chromosome"/>
</dbReference>
<proteinExistence type="predicted"/>
<dbReference type="InterPro" id="IPR050679">
    <property type="entry name" value="Bact_HTH_transcr_reg"/>
</dbReference>
<dbReference type="PANTHER" id="PTHR44846">
    <property type="entry name" value="MANNOSYL-D-GLYCERATE TRANSPORT/METABOLISM SYSTEM REPRESSOR MNGR-RELATED"/>
    <property type="match status" value="1"/>
</dbReference>
<protein>
    <recommendedName>
        <fullName evidence="4">HTH gntR-type domain-containing protein</fullName>
    </recommendedName>
</protein>
<evidence type="ECO:0000256" key="3">
    <source>
        <dbReference type="ARBA" id="ARBA00023163"/>
    </source>
</evidence>
<evidence type="ECO:0000256" key="2">
    <source>
        <dbReference type="ARBA" id="ARBA00023125"/>
    </source>
</evidence>
<dbReference type="SUPFAM" id="SSF46785">
    <property type="entry name" value="Winged helix' DNA-binding domain"/>
    <property type="match status" value="1"/>
</dbReference>
<sequence length="251" mass="27758">MASFPKTIVTDQHNATPLYQQLAEQIRGLIKEQAVSAGQALPSERELMEITGTSRVTIRKALGLLLEEGLLLRRQGSGTYIAPPREQSGDHLSSFTVDAKNRGESPSSVWLVRSLAPASEDESRLLNLPEGAMVARFGRLRLANGEPLAIEHAVVPAEFVGDPEVVKDSLYQTLKQNSKHPQQGTQKIRASKASPIEAGLLNIRERAEVLRIERRTFLADGTPVEYTHSVYRGDKYVFVSHLHMDNDSQPD</sequence>
<dbReference type="RefSeq" id="WP_062482863.1">
    <property type="nucleotide sequence ID" value="NZ_CP013650.1"/>
</dbReference>
<dbReference type="PROSITE" id="PS50949">
    <property type="entry name" value="HTH_GNTR"/>
    <property type="match status" value="1"/>
</dbReference>
<name>A0A0U2ZBC7_9ALTE</name>
<dbReference type="Pfam" id="PF00392">
    <property type="entry name" value="GntR"/>
    <property type="match status" value="1"/>
</dbReference>
<accession>A0A0U2ZBC7</accession>
<dbReference type="PRINTS" id="PR00035">
    <property type="entry name" value="HTHGNTR"/>
</dbReference>
<dbReference type="InterPro" id="IPR036390">
    <property type="entry name" value="WH_DNA-bd_sf"/>
</dbReference>
<organism evidence="5 6">
    <name type="scientific">Lacimicrobium alkaliphilum</name>
    <dbReference type="NCBI Taxonomy" id="1526571"/>
    <lineage>
        <taxon>Bacteria</taxon>
        <taxon>Pseudomonadati</taxon>
        <taxon>Pseudomonadota</taxon>
        <taxon>Gammaproteobacteria</taxon>
        <taxon>Alteromonadales</taxon>
        <taxon>Alteromonadaceae</taxon>
        <taxon>Lacimicrobium</taxon>
    </lineage>
</organism>
<keyword evidence="1" id="KW-0805">Transcription regulation</keyword>
<dbReference type="Pfam" id="PF07702">
    <property type="entry name" value="UTRA"/>
    <property type="match status" value="1"/>
</dbReference>
<dbReference type="PANTHER" id="PTHR44846:SF1">
    <property type="entry name" value="MANNOSYL-D-GLYCERATE TRANSPORT_METABOLISM SYSTEM REPRESSOR MNGR-RELATED"/>
    <property type="match status" value="1"/>
</dbReference>
<evidence type="ECO:0000313" key="6">
    <source>
        <dbReference type="Proteomes" id="UP000068447"/>
    </source>
</evidence>
<dbReference type="SUPFAM" id="SSF64288">
    <property type="entry name" value="Chorismate lyase-like"/>
    <property type="match status" value="1"/>
</dbReference>
<dbReference type="GO" id="GO:0003700">
    <property type="term" value="F:DNA-binding transcription factor activity"/>
    <property type="evidence" value="ECO:0007669"/>
    <property type="project" value="InterPro"/>
</dbReference>
<dbReference type="OrthoDB" id="6626198at2"/>
<dbReference type="SMART" id="SM00866">
    <property type="entry name" value="UTRA"/>
    <property type="match status" value="1"/>
</dbReference>
<keyword evidence="2" id="KW-0238">DNA-binding</keyword>
<dbReference type="SMART" id="SM00345">
    <property type="entry name" value="HTH_GNTR"/>
    <property type="match status" value="1"/>
</dbReference>
<dbReference type="AlphaFoldDB" id="A0A0U2ZBC7"/>
<dbReference type="GO" id="GO:0003677">
    <property type="term" value="F:DNA binding"/>
    <property type="evidence" value="ECO:0007669"/>
    <property type="project" value="UniProtKB-KW"/>
</dbReference>
<feature type="domain" description="HTH gntR-type" evidence="4">
    <location>
        <begin position="16"/>
        <end position="84"/>
    </location>
</feature>
<dbReference type="STRING" id="1526571.AT746_17005"/>
<dbReference type="InterPro" id="IPR028978">
    <property type="entry name" value="Chorismate_lyase_/UTRA_dom_sf"/>
</dbReference>
<keyword evidence="6" id="KW-1185">Reference proteome</keyword>
<keyword evidence="3" id="KW-0804">Transcription</keyword>
<dbReference type="KEGG" id="lal:AT746_17005"/>
<evidence type="ECO:0000256" key="1">
    <source>
        <dbReference type="ARBA" id="ARBA00023015"/>
    </source>
</evidence>
<dbReference type="EMBL" id="CP013650">
    <property type="protein sequence ID" value="ALS99796.1"/>
    <property type="molecule type" value="Genomic_DNA"/>
</dbReference>
<dbReference type="Gene3D" id="1.10.10.10">
    <property type="entry name" value="Winged helix-like DNA-binding domain superfamily/Winged helix DNA-binding domain"/>
    <property type="match status" value="1"/>
</dbReference>
<reference evidence="5 6" key="1">
    <citation type="submission" date="2015-12" db="EMBL/GenBank/DDBJ databases">
        <title>Complete genome of Lacimicrobium alkaliphilum KCTC 32984.</title>
        <authorList>
            <person name="Kim S.-G."/>
            <person name="Lee Y.-J."/>
        </authorList>
    </citation>
    <scope>NUCLEOTIDE SEQUENCE [LARGE SCALE GENOMIC DNA]</scope>
    <source>
        <strain evidence="5 6">YelD216</strain>
    </source>
</reference>
<evidence type="ECO:0000259" key="4">
    <source>
        <dbReference type="PROSITE" id="PS50949"/>
    </source>
</evidence>
<gene>
    <name evidence="5" type="ORF">AT746_17005</name>
</gene>
<evidence type="ECO:0000313" key="5">
    <source>
        <dbReference type="EMBL" id="ALS99796.1"/>
    </source>
</evidence>
<dbReference type="CDD" id="cd07377">
    <property type="entry name" value="WHTH_GntR"/>
    <property type="match status" value="1"/>
</dbReference>
<dbReference type="Gene3D" id="3.40.1410.10">
    <property type="entry name" value="Chorismate lyase-like"/>
    <property type="match status" value="1"/>
</dbReference>
<dbReference type="InterPro" id="IPR011663">
    <property type="entry name" value="UTRA"/>
</dbReference>
<dbReference type="GO" id="GO:0045892">
    <property type="term" value="P:negative regulation of DNA-templated transcription"/>
    <property type="evidence" value="ECO:0007669"/>
    <property type="project" value="TreeGrafter"/>
</dbReference>